<proteinExistence type="predicted"/>
<keyword evidence="1" id="KW-0472">Membrane</keyword>
<keyword evidence="1" id="KW-0812">Transmembrane</keyword>
<evidence type="ECO:0000313" key="2">
    <source>
        <dbReference type="EMBL" id="MFC6439606.1"/>
    </source>
</evidence>
<comment type="caution">
    <text evidence="2">The sequence shown here is derived from an EMBL/GenBank/DDBJ whole genome shotgun (WGS) entry which is preliminary data.</text>
</comment>
<organism evidence="2 3">
    <name type="scientific">Pseudobowmanella zhangzhouensis</name>
    <dbReference type="NCBI Taxonomy" id="1537679"/>
    <lineage>
        <taxon>Bacteria</taxon>
        <taxon>Pseudomonadati</taxon>
        <taxon>Pseudomonadota</taxon>
        <taxon>Gammaproteobacteria</taxon>
        <taxon>Alteromonadales</taxon>
        <taxon>Alteromonadaceae</taxon>
    </lineage>
</organism>
<dbReference type="EMBL" id="JBHSUS010000001">
    <property type="protein sequence ID" value="MFC6439606.1"/>
    <property type="molecule type" value="Genomic_DNA"/>
</dbReference>
<dbReference type="InterPro" id="IPR021534">
    <property type="entry name" value="DUF3192"/>
</dbReference>
<gene>
    <name evidence="2" type="ORF">ACFP85_05505</name>
</gene>
<sequence length="128" mass="14811">MKKVIFKRIAIGLVAYAAIMLTVQYFYEEKTEDMVWQDRELFNKVKIEAMVSGTHRDKVIDLLGSPDISEAKRIGTDIYQVMFYRTQRKTSDGITTEDECTPLLFHNNQLIAKGDGSYQQYLAKQNSF</sequence>
<feature type="transmembrane region" description="Helical" evidence="1">
    <location>
        <begin position="9"/>
        <end position="27"/>
    </location>
</feature>
<dbReference type="Proteomes" id="UP001596364">
    <property type="component" value="Unassembled WGS sequence"/>
</dbReference>
<keyword evidence="3" id="KW-1185">Reference proteome</keyword>
<evidence type="ECO:0000256" key="1">
    <source>
        <dbReference type="SAM" id="Phobius"/>
    </source>
</evidence>
<reference evidence="3" key="1">
    <citation type="journal article" date="2019" name="Int. J. Syst. Evol. Microbiol.">
        <title>The Global Catalogue of Microorganisms (GCM) 10K type strain sequencing project: providing services to taxonomists for standard genome sequencing and annotation.</title>
        <authorList>
            <consortium name="The Broad Institute Genomics Platform"/>
            <consortium name="The Broad Institute Genome Sequencing Center for Infectious Disease"/>
            <person name="Wu L."/>
            <person name="Ma J."/>
        </authorList>
    </citation>
    <scope>NUCLEOTIDE SEQUENCE [LARGE SCALE GENOMIC DNA]</scope>
    <source>
        <strain evidence="3">CGMCC 1.16031</strain>
    </source>
</reference>
<accession>A0ABW1XHA6</accession>
<keyword evidence="1" id="KW-1133">Transmembrane helix</keyword>
<evidence type="ECO:0000313" key="3">
    <source>
        <dbReference type="Proteomes" id="UP001596364"/>
    </source>
</evidence>
<dbReference type="Pfam" id="PF11399">
    <property type="entry name" value="DUF3192"/>
    <property type="match status" value="1"/>
</dbReference>
<protein>
    <submittedName>
        <fullName evidence="2">DUF3192 domain-containing protein</fullName>
    </submittedName>
</protein>
<name>A0ABW1XHA6_9ALTE</name>
<dbReference type="RefSeq" id="WP_131257116.1">
    <property type="nucleotide sequence ID" value="NZ_JBHSUS010000001.1"/>
</dbReference>